<evidence type="ECO:0000313" key="6">
    <source>
        <dbReference type="Proteomes" id="UP000321944"/>
    </source>
</evidence>
<dbReference type="PROSITE" id="PS51459">
    <property type="entry name" value="FIDO"/>
    <property type="match status" value="1"/>
</dbReference>
<keyword evidence="2" id="KW-0547">Nucleotide-binding</keyword>
<feature type="binding site" evidence="2">
    <location>
        <begin position="240"/>
        <end position="247"/>
    </location>
    <ligand>
        <name>ATP</name>
        <dbReference type="ChEBI" id="CHEBI:30616"/>
    </ligand>
</feature>
<sequence>MNKKYENLEKIYYKGKNIDKEYEKRTKSSSTIVTDLMIYSEYKKQQVPLFFKVLPKHFKLQEEIGKKSKKIELKFQKLTTLMADYTVNKLFVNEILYTNKVEGIHSSKKAIYSELQNKKNEKKYNKKEKLVGIVKKYENILKNKEEKIENKEDFRKIYDKLFIDFLDNDNYKLDGEIFRKDGVDVKNDTMEVIHRGILGEENIQKEVEKVIKFLNNEEIPSLIKISIIHFFVEYIHPFYDGNGRFGRYLLSMNLAKYVGKYTALSISYIIAQNKMKYYKSFKEVESKYNLGEITFFVENILENIIEGQNSILELVEKTIEKAEYMNKICKEIEEERKDLKEIEIQILYIYIQDYLFNGFEKIKNKDIAKIPNLNKTQQTINKYTKKLEEKGFVKKVSERPLRYEIENRLAEKF</sequence>
<keyword evidence="2" id="KW-0067">ATP-binding</keyword>
<feature type="binding site" evidence="2">
    <location>
        <position position="289"/>
    </location>
    <ligand>
        <name>ATP</name>
        <dbReference type="ChEBI" id="CHEBI:30616"/>
    </ligand>
</feature>
<dbReference type="Pfam" id="PF02661">
    <property type="entry name" value="Fic"/>
    <property type="match status" value="1"/>
</dbReference>
<feature type="domain" description="Fido" evidence="4">
    <location>
        <begin position="149"/>
        <end position="299"/>
    </location>
</feature>
<dbReference type="PANTHER" id="PTHR13504">
    <property type="entry name" value="FIDO DOMAIN-CONTAINING PROTEIN DDB_G0283145"/>
    <property type="match status" value="1"/>
</dbReference>
<name>A0A510KQM7_9FUSO</name>
<feature type="binding site" evidence="2">
    <location>
        <begin position="277"/>
        <end position="278"/>
    </location>
    <ligand>
        <name>ATP</name>
        <dbReference type="ChEBI" id="CHEBI:30616"/>
    </ligand>
</feature>
<organism evidence="5 6">
    <name type="scientific">Leptotrichia wadei</name>
    <dbReference type="NCBI Taxonomy" id="157687"/>
    <lineage>
        <taxon>Bacteria</taxon>
        <taxon>Fusobacteriati</taxon>
        <taxon>Fusobacteriota</taxon>
        <taxon>Fusobacteriia</taxon>
        <taxon>Fusobacteriales</taxon>
        <taxon>Leptotrichiaceae</taxon>
        <taxon>Leptotrichia</taxon>
    </lineage>
</organism>
<dbReference type="OrthoDB" id="9813719at2"/>
<dbReference type="Proteomes" id="UP000321944">
    <property type="component" value="Chromosome"/>
</dbReference>
<dbReference type="PANTHER" id="PTHR13504:SF40">
    <property type="entry name" value="FIDO DOMAIN-CONTAINING PROTEIN"/>
    <property type="match status" value="1"/>
</dbReference>
<feature type="active site" evidence="1">
    <location>
        <position position="236"/>
    </location>
</feature>
<dbReference type="RefSeq" id="WP_147002897.1">
    <property type="nucleotide sequence ID" value="NZ_AP019841.1"/>
</dbReference>
<evidence type="ECO:0000256" key="1">
    <source>
        <dbReference type="PIRSR" id="PIRSR640198-1"/>
    </source>
</evidence>
<accession>A0A510KQM7</accession>
<evidence type="ECO:0000313" key="5">
    <source>
        <dbReference type="EMBL" id="BBM54050.1"/>
    </source>
</evidence>
<dbReference type="EMBL" id="AP019841">
    <property type="protein sequence ID" value="BBM54050.1"/>
    <property type="molecule type" value="Genomic_DNA"/>
</dbReference>
<evidence type="ECO:0000256" key="2">
    <source>
        <dbReference type="PIRSR" id="PIRSR640198-2"/>
    </source>
</evidence>
<reference evidence="5 6" key="1">
    <citation type="submission" date="2019-07" db="EMBL/GenBank/DDBJ databases">
        <title>Complete Genome Sequence of Leptotrichia wadei Strain JMUB3936.</title>
        <authorList>
            <person name="Watanabe S."/>
            <person name="Cui L."/>
        </authorList>
    </citation>
    <scope>NUCLEOTIDE SEQUENCE [LARGE SCALE GENOMIC DNA]</scope>
    <source>
        <strain evidence="5 6">JMUB3936</strain>
    </source>
</reference>
<dbReference type="AlphaFoldDB" id="A0A510KQM7"/>
<dbReference type="SUPFAM" id="SSF46785">
    <property type="entry name" value="Winged helix' DNA-binding domain"/>
    <property type="match status" value="1"/>
</dbReference>
<dbReference type="InterPro" id="IPR036597">
    <property type="entry name" value="Fido-like_dom_sf"/>
</dbReference>
<proteinExistence type="predicted"/>
<protein>
    <submittedName>
        <fullName evidence="5">Fic family protein</fullName>
    </submittedName>
</protein>
<dbReference type="GO" id="GO:0005524">
    <property type="term" value="F:ATP binding"/>
    <property type="evidence" value="ECO:0007669"/>
    <property type="project" value="UniProtKB-KW"/>
</dbReference>
<evidence type="ECO:0000256" key="3">
    <source>
        <dbReference type="SAM" id="Coils"/>
    </source>
</evidence>
<dbReference type="InterPro" id="IPR003812">
    <property type="entry name" value="Fido"/>
</dbReference>
<dbReference type="InterPro" id="IPR040198">
    <property type="entry name" value="Fido_containing"/>
</dbReference>
<feature type="coiled-coil region" evidence="3">
    <location>
        <begin position="127"/>
        <end position="154"/>
    </location>
</feature>
<dbReference type="Gene3D" id="1.10.3290.10">
    <property type="entry name" value="Fido-like domain"/>
    <property type="match status" value="1"/>
</dbReference>
<dbReference type="SUPFAM" id="SSF140931">
    <property type="entry name" value="Fic-like"/>
    <property type="match status" value="1"/>
</dbReference>
<gene>
    <name evidence="5" type="ORF">JMUB3936_0328</name>
</gene>
<dbReference type="InterPro" id="IPR036390">
    <property type="entry name" value="WH_DNA-bd_sf"/>
</dbReference>
<keyword evidence="3" id="KW-0175">Coiled coil</keyword>
<evidence type="ECO:0000259" key="4">
    <source>
        <dbReference type="PROSITE" id="PS51459"/>
    </source>
</evidence>